<proteinExistence type="predicted"/>
<dbReference type="EMBL" id="FNGY01000016">
    <property type="protein sequence ID" value="SDO54220.1"/>
    <property type="molecule type" value="Genomic_DNA"/>
</dbReference>
<name>A0A1H0KEH7_9SPHI</name>
<sequence>MYIHFHQEDYLVDGLKVKGFEIVNLQRKDYLMQEGAGVTDLIIIAKKRS</sequence>
<evidence type="ECO:0000313" key="2">
    <source>
        <dbReference type="Proteomes" id="UP000183200"/>
    </source>
</evidence>
<accession>A0A1H0KEH7</accession>
<gene>
    <name evidence="1" type="ORF">SAMN05421820_11628</name>
</gene>
<keyword evidence="2" id="KW-1185">Reference proteome</keyword>
<dbReference type="AlphaFoldDB" id="A0A1H0KEH7"/>
<evidence type="ECO:0000313" key="1">
    <source>
        <dbReference type="EMBL" id="SDO54220.1"/>
    </source>
</evidence>
<protein>
    <recommendedName>
        <fullName evidence="3">Methyltransferase</fullName>
    </recommendedName>
</protein>
<evidence type="ECO:0008006" key="3">
    <source>
        <dbReference type="Google" id="ProtNLM"/>
    </source>
</evidence>
<reference evidence="2" key="1">
    <citation type="submission" date="2016-10" db="EMBL/GenBank/DDBJ databases">
        <authorList>
            <person name="Varghese N."/>
            <person name="Submissions S."/>
        </authorList>
    </citation>
    <scope>NUCLEOTIDE SEQUENCE [LARGE SCALE GENOMIC DNA]</scope>
    <source>
        <strain evidence="2">DSM 19110</strain>
    </source>
</reference>
<dbReference type="Proteomes" id="UP000183200">
    <property type="component" value="Unassembled WGS sequence"/>
</dbReference>
<organism evidence="1 2">
    <name type="scientific">Pedobacter steynii</name>
    <dbReference type="NCBI Taxonomy" id="430522"/>
    <lineage>
        <taxon>Bacteria</taxon>
        <taxon>Pseudomonadati</taxon>
        <taxon>Bacteroidota</taxon>
        <taxon>Sphingobacteriia</taxon>
        <taxon>Sphingobacteriales</taxon>
        <taxon>Sphingobacteriaceae</taxon>
        <taxon>Pedobacter</taxon>
    </lineage>
</organism>